<feature type="domain" description="Phytocyanin" evidence="5">
    <location>
        <begin position="52"/>
        <end position="146"/>
    </location>
</feature>
<dbReference type="SUPFAM" id="SSF49503">
    <property type="entry name" value="Cupredoxins"/>
    <property type="match status" value="1"/>
</dbReference>
<proteinExistence type="predicted"/>
<dbReference type="EMBL" id="JACTNZ010000007">
    <property type="protein sequence ID" value="KAG5538737.1"/>
    <property type="molecule type" value="Genomic_DNA"/>
</dbReference>
<organism evidence="6 7">
    <name type="scientific">Rhododendron griersonianum</name>
    <dbReference type="NCBI Taxonomy" id="479676"/>
    <lineage>
        <taxon>Eukaryota</taxon>
        <taxon>Viridiplantae</taxon>
        <taxon>Streptophyta</taxon>
        <taxon>Embryophyta</taxon>
        <taxon>Tracheophyta</taxon>
        <taxon>Spermatophyta</taxon>
        <taxon>Magnoliopsida</taxon>
        <taxon>eudicotyledons</taxon>
        <taxon>Gunneridae</taxon>
        <taxon>Pentapetalae</taxon>
        <taxon>asterids</taxon>
        <taxon>Ericales</taxon>
        <taxon>Ericaceae</taxon>
        <taxon>Ericoideae</taxon>
        <taxon>Rhodoreae</taxon>
        <taxon>Rhododendron</taxon>
    </lineage>
</organism>
<dbReference type="Pfam" id="PF02298">
    <property type="entry name" value="Cu_bind_like"/>
    <property type="match status" value="1"/>
</dbReference>
<reference evidence="6" key="1">
    <citation type="submission" date="2020-08" db="EMBL/GenBank/DDBJ databases">
        <title>Plant Genome Project.</title>
        <authorList>
            <person name="Zhang R.-G."/>
        </authorList>
    </citation>
    <scope>NUCLEOTIDE SEQUENCE</scope>
    <source>
        <strain evidence="6">WSP0</strain>
        <tissue evidence="6">Leaf</tissue>
    </source>
</reference>
<accession>A0AAV6JC55</accession>
<evidence type="ECO:0000313" key="7">
    <source>
        <dbReference type="Proteomes" id="UP000823749"/>
    </source>
</evidence>
<keyword evidence="4" id="KW-0812">Transmembrane</keyword>
<evidence type="ECO:0000256" key="3">
    <source>
        <dbReference type="SAM" id="MobiDB-lite"/>
    </source>
</evidence>
<keyword evidence="4" id="KW-1133">Transmembrane helix</keyword>
<dbReference type="InterPro" id="IPR039391">
    <property type="entry name" value="Phytocyanin-like"/>
</dbReference>
<dbReference type="Proteomes" id="UP000823749">
    <property type="component" value="Chromosome 7"/>
</dbReference>
<feature type="transmembrane region" description="Helical" evidence="4">
    <location>
        <begin position="207"/>
        <end position="229"/>
    </location>
</feature>
<dbReference type="PANTHER" id="PTHR33021">
    <property type="entry name" value="BLUE COPPER PROTEIN"/>
    <property type="match status" value="1"/>
</dbReference>
<evidence type="ECO:0000313" key="6">
    <source>
        <dbReference type="EMBL" id="KAG5538737.1"/>
    </source>
</evidence>
<dbReference type="PANTHER" id="PTHR33021:SF350">
    <property type="entry name" value="UCLACYANIN-2"/>
    <property type="match status" value="1"/>
</dbReference>
<dbReference type="PROSITE" id="PS51485">
    <property type="entry name" value="PHYTOCYANIN"/>
    <property type="match status" value="1"/>
</dbReference>
<dbReference type="GO" id="GO:0005886">
    <property type="term" value="C:plasma membrane"/>
    <property type="evidence" value="ECO:0007669"/>
    <property type="project" value="TreeGrafter"/>
</dbReference>
<name>A0AAV6JC55_9ERIC</name>
<keyword evidence="2" id="KW-0325">Glycoprotein</keyword>
<sequence>MLRTSPSTTYLCASLLPNLLSIYQKPRRDMTMAMAALLLLVLVAAPTAVHSVQHSVTWNQGTDYSNYGAGQTFTVGDTLVFTYSSSHGVDVVGQSDYSSCNSGNALNSYSGGQTTITLTTPGTMYFMCPTFGHCQGGMKLSVPVVAAGGLTTSPATPTSPSSSGSSSPAVTTPSDSSSSGSSSTTGSTPVITTTTSSPKSYSGAGGMFVNMNNLVVIGFSVVVAGLVGFMG</sequence>
<evidence type="ECO:0000256" key="1">
    <source>
        <dbReference type="ARBA" id="ARBA00022723"/>
    </source>
</evidence>
<comment type="caution">
    <text evidence="6">The sequence shown here is derived from an EMBL/GenBank/DDBJ whole genome shotgun (WGS) entry which is preliminary data.</text>
</comment>
<dbReference type="Gene3D" id="2.60.40.420">
    <property type="entry name" value="Cupredoxins - blue copper proteins"/>
    <property type="match status" value="1"/>
</dbReference>
<keyword evidence="1" id="KW-0479">Metal-binding</keyword>
<dbReference type="GO" id="GO:0046872">
    <property type="term" value="F:metal ion binding"/>
    <property type="evidence" value="ECO:0007669"/>
    <property type="project" value="UniProtKB-KW"/>
</dbReference>
<evidence type="ECO:0000256" key="2">
    <source>
        <dbReference type="ARBA" id="ARBA00023180"/>
    </source>
</evidence>
<evidence type="ECO:0000256" key="4">
    <source>
        <dbReference type="SAM" id="Phobius"/>
    </source>
</evidence>
<dbReference type="AlphaFoldDB" id="A0AAV6JC55"/>
<evidence type="ECO:0000259" key="5">
    <source>
        <dbReference type="PROSITE" id="PS51485"/>
    </source>
</evidence>
<gene>
    <name evidence="6" type="ORF">RHGRI_019333</name>
</gene>
<keyword evidence="7" id="KW-1185">Reference proteome</keyword>
<keyword evidence="4" id="KW-0472">Membrane</keyword>
<feature type="region of interest" description="Disordered" evidence="3">
    <location>
        <begin position="153"/>
        <end position="199"/>
    </location>
</feature>
<protein>
    <recommendedName>
        <fullName evidence="5">Phytocyanin domain-containing protein</fullName>
    </recommendedName>
</protein>
<dbReference type="InterPro" id="IPR008972">
    <property type="entry name" value="Cupredoxin"/>
</dbReference>
<dbReference type="InterPro" id="IPR003245">
    <property type="entry name" value="Phytocyanin_dom"/>
</dbReference>
<dbReference type="FunFam" id="2.60.40.420:FF:000003">
    <property type="entry name" value="Blue copper"/>
    <property type="match status" value="1"/>
</dbReference>
<dbReference type="GO" id="GO:0009055">
    <property type="term" value="F:electron transfer activity"/>
    <property type="evidence" value="ECO:0007669"/>
    <property type="project" value="InterPro"/>
</dbReference>